<reference evidence="2" key="1">
    <citation type="submission" date="2014-09" db="EMBL/GenBank/DDBJ databases">
        <authorList>
            <person name="Mudge J."/>
            <person name="Ramaraj T."/>
            <person name="Lindquist I.E."/>
            <person name="Bharti A.K."/>
            <person name="Sundararajan A."/>
            <person name="Cameron C.T."/>
            <person name="Woodward J.E."/>
            <person name="May G.D."/>
            <person name="Brubaker C."/>
            <person name="Broadhvest J."/>
            <person name="Wilkins T.A."/>
        </authorList>
    </citation>
    <scope>NUCLEOTIDE SEQUENCE</scope>
    <source>
        <strain evidence="2">cv. AKA8401</strain>
    </source>
</reference>
<evidence type="ECO:0000313" key="2">
    <source>
        <dbReference type="Proteomes" id="UP000032142"/>
    </source>
</evidence>
<dbReference type="Proteomes" id="UP000032142">
    <property type="component" value="Unassembled WGS sequence"/>
</dbReference>
<name>A0A0B0PJH9_GOSAR</name>
<protein>
    <submittedName>
        <fullName evidence="1">Uncharacterized protein</fullName>
    </submittedName>
</protein>
<evidence type="ECO:0000313" key="1">
    <source>
        <dbReference type="EMBL" id="KHG25057.1"/>
    </source>
</evidence>
<sequence>MLSSLEERPFSLEVCMAWSKEDCDMKTGSVVKLRRA</sequence>
<proteinExistence type="predicted"/>
<organism evidence="1 2">
    <name type="scientific">Gossypium arboreum</name>
    <name type="common">Tree cotton</name>
    <name type="synonym">Gossypium nanking</name>
    <dbReference type="NCBI Taxonomy" id="29729"/>
    <lineage>
        <taxon>Eukaryota</taxon>
        <taxon>Viridiplantae</taxon>
        <taxon>Streptophyta</taxon>
        <taxon>Embryophyta</taxon>
        <taxon>Tracheophyta</taxon>
        <taxon>Spermatophyta</taxon>
        <taxon>Magnoliopsida</taxon>
        <taxon>eudicotyledons</taxon>
        <taxon>Gunneridae</taxon>
        <taxon>Pentapetalae</taxon>
        <taxon>rosids</taxon>
        <taxon>malvids</taxon>
        <taxon>Malvales</taxon>
        <taxon>Malvaceae</taxon>
        <taxon>Malvoideae</taxon>
        <taxon>Gossypium</taxon>
    </lineage>
</organism>
<keyword evidence="2" id="KW-1185">Reference proteome</keyword>
<accession>A0A0B0PJH9</accession>
<dbReference type="AlphaFoldDB" id="A0A0B0PJH9"/>
<dbReference type="EMBL" id="KN431114">
    <property type="protein sequence ID" value="KHG25057.1"/>
    <property type="molecule type" value="Genomic_DNA"/>
</dbReference>
<gene>
    <name evidence="1" type="ORF">F383_31724</name>
</gene>